<feature type="coiled-coil region" evidence="9">
    <location>
        <begin position="808"/>
        <end position="864"/>
    </location>
</feature>
<keyword evidence="3" id="KW-0677">Repeat</keyword>
<feature type="domain" description="EF-hand" evidence="12">
    <location>
        <begin position="2462"/>
        <end position="2497"/>
    </location>
</feature>
<dbReference type="Pfam" id="PF07727">
    <property type="entry name" value="RVT_2"/>
    <property type="match status" value="1"/>
</dbReference>
<evidence type="ECO:0000313" key="16">
    <source>
        <dbReference type="EMBL" id="CAL1139477.1"/>
    </source>
</evidence>
<feature type="region of interest" description="Disordered" evidence="10">
    <location>
        <begin position="269"/>
        <end position="299"/>
    </location>
</feature>
<dbReference type="InterPro" id="IPR036875">
    <property type="entry name" value="Znf_CCHC_sf"/>
</dbReference>
<evidence type="ECO:0000256" key="5">
    <source>
        <dbReference type="ARBA" id="ARBA00022833"/>
    </source>
</evidence>
<dbReference type="Pfam" id="PF06839">
    <property type="entry name" value="Zn_ribbon_GRF"/>
    <property type="match status" value="1"/>
</dbReference>
<keyword evidence="7" id="KW-0007">Acetylation</keyword>
<dbReference type="PROSITE" id="PS00018">
    <property type="entry name" value="EF_HAND_1"/>
    <property type="match status" value="1"/>
</dbReference>
<dbReference type="InterPro" id="IPR011992">
    <property type="entry name" value="EF-hand-dom_pair"/>
</dbReference>
<dbReference type="SMART" id="SM00054">
    <property type="entry name" value="EFh"/>
    <property type="match status" value="4"/>
</dbReference>
<dbReference type="GO" id="GO:0003676">
    <property type="term" value="F:nucleic acid binding"/>
    <property type="evidence" value="ECO:0007669"/>
    <property type="project" value="InterPro"/>
</dbReference>
<evidence type="ECO:0000256" key="7">
    <source>
        <dbReference type="ARBA" id="ARBA00022990"/>
    </source>
</evidence>
<keyword evidence="4 8" id="KW-0863">Zinc-finger</keyword>
<feature type="compositionally biased region" description="Polar residues" evidence="10">
    <location>
        <begin position="1655"/>
        <end position="1667"/>
    </location>
</feature>
<evidence type="ECO:0000256" key="10">
    <source>
        <dbReference type="SAM" id="MobiDB-lite"/>
    </source>
</evidence>
<dbReference type="Gene3D" id="3.30.420.10">
    <property type="entry name" value="Ribonuclease H-like superfamily/Ribonuclease H"/>
    <property type="match status" value="1"/>
</dbReference>
<dbReference type="FunFam" id="1.10.238.10:FF:000003">
    <property type="entry name" value="Calmodulin A"/>
    <property type="match status" value="1"/>
</dbReference>
<evidence type="ECO:0000313" key="17">
    <source>
        <dbReference type="Proteomes" id="UP001152797"/>
    </source>
</evidence>
<feature type="region of interest" description="Disordered" evidence="10">
    <location>
        <begin position="1603"/>
        <end position="1702"/>
    </location>
</feature>
<dbReference type="GO" id="GO:0005509">
    <property type="term" value="F:calcium ion binding"/>
    <property type="evidence" value="ECO:0007669"/>
    <property type="project" value="InterPro"/>
</dbReference>
<sequence length="2619" mass="295020">MEGSDGSMAGATSNAPSAAATAAVLHRERDLPPAFDGGDPSAFKRYERDLALWQFETDLPEAKHGVKMLRQLTGPARAAADELSVEQITSSSGSRLILEKLKEHFSPYLESALPRAFEKAIYAEHRKPRESLQDYVIRMDGAFKDLKDEGIALNDVVKGYVIFRHASLTQVQEDQLTTWSAGSYEREKIIKGPRKLEKISRDQKNKSYVVAEDGDDVKEMEDSYGMFGDDDDQDYVWIGEGDLNDIYEESDLQEALATYQEVRRAIREQKNSRGAWHKGKGKDQRRGTGPFRQRGDAGARRVHVDMLKLRTKCARCGQIGHWAKECTGQPDAYAKSKAESSRGSTLGSSMSGKSGFFSAQVDEKAASFWLDRHGKFCEPVLGDFLKNKNHQQSAPFCGISTLPQHGVVDTAAQSGLIGKEALDRLQINLGGHGLKVVWKDKKAQARGVGGPAQVVGVADIPLGIGGVCGVLECTVVQEDVPLLLPIRLLRDLEVLIDLAQHELTVRKFGVKVPLHTMPSGHATIAITEFGEKGWKLPIEAQQKVSTIVPIRSLRFFMTVRCNVPPSESGDESMGHCADSTNALLLWRLLGSRVLKVVKGKNAAEEEAEALHYGGYVVGSWQHPAFPPQEHSTYKTAAAYTHSQTPSSKHEEYAQQIQQGVYVGRRKCAKKPTQEVEECSHPLRSLAGAGNGYGKEVWCQECHARWKVSTTVPTAKKSTTTAAAKGAAASSSSAASHMSSLYQTQHGATKHQEVRCVCQLPATRLTVKKEGPTKGMHFYRCPRQMCQMFVWEEDLKTGRPQLSMEVMAQRQVTEETLQMRQELKSKEEQLKEVTAELSQVKEMAKDAVAEAITQQQEAMQEQRKQHFHQIQHMQQQVLWMTAVAGDGEATEWSVRKPQDEERQDRDDAPWMSPILSQEQHNTALICQLRHEGSTEAGPVKPGFWRRGPEGAKEYEPGILPDTYEPGRFVGVLEEPPDEDYLDEAEGTLKRGCRKRLTRAMKQVRIGEVYSEPRVTKQAEAQGIQSAGAYDLKNGYDFTKASDRERCFRKLEAEDPDVLVISPPCGPFSILQEWNYRRMPLKKAVVMLQEGVQHLNFAMRLYEWQVRRGKVALFEHPKGARSWHEPRVERCRKLPGVQLVDADQCQFGLRVKEHEELNKKPTRFMVNSTAIAEQLSRQCPGEHKHQALTSGRAKAAEEYTPALCQAIIQGAQQHASSQVVLVEEDEGEDLEDALDRELEGDEETQAIGRMKPTTDEEVEDEDQGIKQLACAVTPQEKKLIHKLHQNLGHPARDDFCRALRMGRARDEVLEYVKKEYECQLCKQHSRPKPARPAAISQTYEPNKVVGIDVVFFPGISSKEQVPVLNITDWGSCYQTLERLEGMSSEQVWQAFQRSWCRVFSMPEVLVVDQGREFLGEFARKAGEHGALIRNIGARAPWQNGRTERHGGIAKEMFIKMMDQVTPRSPDEWQQCLHQVEAAKNRMFHRSSSRREEISGDQRCSHASIYHAQASISRAARAQTRKTTVFLPGEVVYVYRKPLPRKRDSRITTRPMWCGPGSVIMTEGRNAWISMRGELWKCALEQVRKATGEEEEALGLLKDEFEELKEDMKRRPSKRGFKDITSWEFPPMEEEDEEPSAVRRRLMEEEQQTEGTEEAKQGTVSEPYSPSAGNDGNFEEPPSANSTPQHRLKSPASEEPPEIPQPIPSPVMEQATRATLQNERLDGTIPSTQSAKMFEPVRGRIERMRWRPYEERSKEDKQEEEEAHSAWMCWQTHTEEAYIQTAEEVAKEEVELEQMEDEWHFDVSRKTLIRVHNEERTLNFKPHEKECPIKLKNLTSSRKVVRIFEDGSRRILKGDWRQSPKELAPEEHGPKRSWTGFTEFRLKKHADMEEVKAWLVKKGSNELAEEAITPEEWPHWRKADEDEWNKVLNTGAVKVLSEEESLEVERQLKETGNEKRILPSRVVRRWKPADQPGEAPSRKSRWCIRGDKDPDLLHLNRYAPTVTTAVISIAMQLAANKGFKTYIADLKNAFMQSDALRREQGRLFCKQPKGGLLNMKCNQIIEVLAGAYGLGDAPAHWRKSLKRVLIQLGYVQSEMELQTKFSFGKFVNLAEQAEGASFNGRRIRVLPGGGFEIDMKKYVEERLEEVKLEKGRSTMKEEKANAEEIAATRAAVGAVTWAAKEGRPDCAAGASLIAGCLNSLRIQDILDLNKIIRETKQHPNMSIKIQPISEDRMAFGVITDAAYANASQGSSQGGFGILCYDKALGKTGVAKGNLLYWRSGKIHRVVNSTLAAETQSLAKGLQELAWTITVYNELCIADFELKEWEAAAKKRRLEAITKEDVSPILRKCLCMVDAKSLYDHLVKTTVGATEDRRTAIEMQVIRQALLETSTEIKWIRHEQMLVDCLTKRFGNRAPLYQLATAKDSLDLDVEPARTSAAERWSHSARRNVALPAAGAAVSALGVEALRALVLKASFSAADKDRDGRICPADFALMLRRTFPEISRQEIDQEWAMADCNCNGFFEMKEFGEWLRPEADAVSHQPLQAVFRLWDLAVSGSISGAELQFVLTQVGANLKQEEVDELFSMMHPAQDGEISFDEFVSFLFPAERRIRGPSRSSSLELLP</sequence>
<protein>
    <recommendedName>
        <fullName evidence="1">Calmodulin</fullName>
    </recommendedName>
</protein>
<dbReference type="SUPFAM" id="SSF57756">
    <property type="entry name" value="Retrovirus zinc finger-like domains"/>
    <property type="match status" value="1"/>
</dbReference>
<keyword evidence="9" id="KW-0175">Coiled coil</keyword>
<dbReference type="GO" id="GO:0015074">
    <property type="term" value="P:DNA integration"/>
    <property type="evidence" value="ECO:0007669"/>
    <property type="project" value="InterPro"/>
</dbReference>
<evidence type="ECO:0000256" key="6">
    <source>
        <dbReference type="ARBA" id="ARBA00022837"/>
    </source>
</evidence>
<evidence type="ECO:0000256" key="3">
    <source>
        <dbReference type="ARBA" id="ARBA00022737"/>
    </source>
</evidence>
<accession>A0A9P1C5Y1</accession>
<gene>
    <name evidence="15" type="ORF">C1SCF055_LOCUS13479</name>
</gene>
<name>A0A9P1C5Y1_9DINO</name>
<dbReference type="PROSITE" id="PS51999">
    <property type="entry name" value="ZF_GRF"/>
    <property type="match status" value="1"/>
</dbReference>
<comment type="caution">
    <text evidence="15">The sequence shown here is derived from an EMBL/GenBank/DDBJ whole genome shotgun (WGS) entry which is preliminary data.</text>
</comment>
<keyword evidence="2" id="KW-0479">Metal-binding</keyword>
<dbReference type="InterPro" id="IPR002048">
    <property type="entry name" value="EF_hand_dom"/>
</dbReference>
<dbReference type="GO" id="GO:0008270">
    <property type="term" value="F:zinc ion binding"/>
    <property type="evidence" value="ECO:0007669"/>
    <property type="project" value="UniProtKB-KW"/>
</dbReference>
<dbReference type="InterPro" id="IPR036397">
    <property type="entry name" value="RNaseH_sf"/>
</dbReference>
<dbReference type="CDD" id="cd00051">
    <property type="entry name" value="EFh"/>
    <property type="match status" value="1"/>
</dbReference>
<dbReference type="EMBL" id="CAMXCT010001046">
    <property type="protein sequence ID" value="CAI3986102.1"/>
    <property type="molecule type" value="Genomic_DNA"/>
</dbReference>
<dbReference type="InterPro" id="IPR013103">
    <property type="entry name" value="RVT_2"/>
</dbReference>
<dbReference type="InterPro" id="IPR021109">
    <property type="entry name" value="Peptidase_aspartic_dom_sf"/>
</dbReference>
<dbReference type="OrthoDB" id="426808at2759"/>
<dbReference type="PANTHER" id="PTHR23048:SF0">
    <property type="entry name" value="CALMODULIN LIKE 3"/>
    <property type="match status" value="1"/>
</dbReference>
<dbReference type="Gene3D" id="1.10.238.10">
    <property type="entry name" value="EF-hand"/>
    <property type="match status" value="1"/>
</dbReference>
<dbReference type="Pfam" id="PF00098">
    <property type="entry name" value="zf-CCHC"/>
    <property type="match status" value="1"/>
</dbReference>
<dbReference type="InterPro" id="IPR018247">
    <property type="entry name" value="EF_Hand_1_Ca_BS"/>
</dbReference>
<reference evidence="16" key="2">
    <citation type="submission" date="2024-04" db="EMBL/GenBank/DDBJ databases">
        <authorList>
            <person name="Chen Y."/>
            <person name="Shah S."/>
            <person name="Dougan E. K."/>
            <person name="Thang M."/>
            <person name="Chan C."/>
        </authorList>
    </citation>
    <scope>NUCLEOTIDE SEQUENCE [LARGE SCALE GENOMIC DNA]</scope>
</reference>
<feature type="domain" description="GRF-type" evidence="14">
    <location>
        <begin position="755"/>
        <end position="794"/>
    </location>
</feature>
<feature type="region of interest" description="Disordered" evidence="10">
    <location>
        <begin position="1"/>
        <end position="23"/>
    </location>
</feature>
<dbReference type="PANTHER" id="PTHR23048">
    <property type="entry name" value="MYOSIN LIGHT CHAIN 1, 3"/>
    <property type="match status" value="1"/>
</dbReference>
<dbReference type="Pfam" id="PF13499">
    <property type="entry name" value="EF-hand_7"/>
    <property type="match status" value="2"/>
</dbReference>
<dbReference type="SMART" id="SM00343">
    <property type="entry name" value="ZnF_C2HC"/>
    <property type="match status" value="1"/>
</dbReference>
<reference evidence="15" key="1">
    <citation type="submission" date="2022-10" db="EMBL/GenBank/DDBJ databases">
        <authorList>
            <person name="Chen Y."/>
            <person name="Dougan E. K."/>
            <person name="Chan C."/>
            <person name="Rhodes N."/>
            <person name="Thang M."/>
        </authorList>
    </citation>
    <scope>NUCLEOTIDE SEQUENCE</scope>
</reference>
<organism evidence="15">
    <name type="scientific">Cladocopium goreaui</name>
    <dbReference type="NCBI Taxonomy" id="2562237"/>
    <lineage>
        <taxon>Eukaryota</taxon>
        <taxon>Sar</taxon>
        <taxon>Alveolata</taxon>
        <taxon>Dinophyceae</taxon>
        <taxon>Suessiales</taxon>
        <taxon>Symbiodiniaceae</taxon>
        <taxon>Cladocopium</taxon>
    </lineage>
</organism>
<evidence type="ECO:0000256" key="1">
    <source>
        <dbReference type="ARBA" id="ARBA00020786"/>
    </source>
</evidence>
<dbReference type="InterPro" id="IPR050230">
    <property type="entry name" value="CALM/Myosin/TropC-like"/>
</dbReference>
<dbReference type="SUPFAM" id="SSF47473">
    <property type="entry name" value="EF-hand"/>
    <property type="match status" value="1"/>
</dbReference>
<dbReference type="InterPro" id="IPR010666">
    <property type="entry name" value="Znf_GRF"/>
</dbReference>
<dbReference type="InterPro" id="IPR001584">
    <property type="entry name" value="Integrase_cat-core"/>
</dbReference>
<dbReference type="EMBL" id="CAMXCT030001046">
    <property type="protein sequence ID" value="CAL4773414.1"/>
    <property type="molecule type" value="Genomic_DNA"/>
</dbReference>
<keyword evidence="5" id="KW-0862">Zinc</keyword>
<keyword evidence="17" id="KW-1185">Reference proteome</keyword>
<evidence type="ECO:0000256" key="8">
    <source>
        <dbReference type="PROSITE-ProRule" id="PRU00047"/>
    </source>
</evidence>
<feature type="domain" description="CCHC-type" evidence="11">
    <location>
        <begin position="312"/>
        <end position="326"/>
    </location>
</feature>
<dbReference type="PROSITE" id="PS50994">
    <property type="entry name" value="INTEGRASE"/>
    <property type="match status" value="1"/>
</dbReference>
<dbReference type="InterPro" id="IPR012337">
    <property type="entry name" value="RNaseH-like_sf"/>
</dbReference>
<evidence type="ECO:0000259" key="13">
    <source>
        <dbReference type="PROSITE" id="PS50994"/>
    </source>
</evidence>
<dbReference type="PROSITE" id="PS50222">
    <property type="entry name" value="EF_HAND_2"/>
    <property type="match status" value="3"/>
</dbReference>
<dbReference type="PROSITE" id="PS50158">
    <property type="entry name" value="ZF_CCHC"/>
    <property type="match status" value="1"/>
</dbReference>
<evidence type="ECO:0000259" key="14">
    <source>
        <dbReference type="PROSITE" id="PS51999"/>
    </source>
</evidence>
<dbReference type="InterPro" id="IPR001878">
    <property type="entry name" value="Znf_CCHC"/>
</dbReference>
<feature type="domain" description="EF-hand" evidence="12">
    <location>
        <begin position="2534"/>
        <end position="2569"/>
    </location>
</feature>
<evidence type="ECO:0000256" key="2">
    <source>
        <dbReference type="ARBA" id="ARBA00022723"/>
    </source>
</evidence>
<feature type="domain" description="EF-hand" evidence="12">
    <location>
        <begin position="2570"/>
        <end position="2605"/>
    </location>
</feature>
<dbReference type="Proteomes" id="UP001152797">
    <property type="component" value="Unassembled WGS sequence"/>
</dbReference>
<evidence type="ECO:0000313" key="15">
    <source>
        <dbReference type="EMBL" id="CAI3986102.1"/>
    </source>
</evidence>
<dbReference type="EMBL" id="CAMXCT020001046">
    <property type="protein sequence ID" value="CAL1139477.1"/>
    <property type="molecule type" value="Genomic_DNA"/>
</dbReference>
<keyword evidence="6" id="KW-0106">Calcium</keyword>
<dbReference type="SUPFAM" id="SSF53098">
    <property type="entry name" value="Ribonuclease H-like"/>
    <property type="match status" value="1"/>
</dbReference>
<proteinExistence type="predicted"/>
<evidence type="ECO:0000256" key="9">
    <source>
        <dbReference type="SAM" id="Coils"/>
    </source>
</evidence>
<dbReference type="GO" id="GO:0016460">
    <property type="term" value="C:myosin II complex"/>
    <property type="evidence" value="ECO:0007669"/>
    <property type="project" value="TreeGrafter"/>
</dbReference>
<evidence type="ECO:0000256" key="4">
    <source>
        <dbReference type="ARBA" id="ARBA00022771"/>
    </source>
</evidence>
<evidence type="ECO:0000259" key="12">
    <source>
        <dbReference type="PROSITE" id="PS50222"/>
    </source>
</evidence>
<dbReference type="Gene3D" id="4.10.60.10">
    <property type="entry name" value="Zinc finger, CCHC-type"/>
    <property type="match status" value="1"/>
</dbReference>
<dbReference type="Gene3D" id="2.40.70.10">
    <property type="entry name" value="Acid Proteases"/>
    <property type="match status" value="1"/>
</dbReference>
<feature type="domain" description="Integrase catalytic" evidence="13">
    <location>
        <begin position="1335"/>
        <end position="1507"/>
    </location>
</feature>
<feature type="compositionally biased region" description="Low complexity" evidence="10">
    <location>
        <begin position="9"/>
        <end position="23"/>
    </location>
</feature>
<evidence type="ECO:0000259" key="11">
    <source>
        <dbReference type="PROSITE" id="PS50158"/>
    </source>
</evidence>